<dbReference type="InterPro" id="IPR005548">
    <property type="entry name" value="Cell_div_FtsQ/DivIB_C"/>
</dbReference>
<evidence type="ECO:0000256" key="3">
    <source>
        <dbReference type="ARBA" id="ARBA00022519"/>
    </source>
</evidence>
<dbReference type="EMBL" id="CP017781">
    <property type="protein sequence ID" value="AOZ69797.1"/>
    <property type="molecule type" value="Genomic_DNA"/>
</dbReference>
<evidence type="ECO:0000256" key="8">
    <source>
        <dbReference type="ARBA" id="ARBA00023306"/>
    </source>
</evidence>
<keyword evidence="3 9" id="KW-0997">Cell inner membrane</keyword>
<dbReference type="InterPro" id="IPR034746">
    <property type="entry name" value="POTRA"/>
</dbReference>
<dbReference type="InterPro" id="IPR026579">
    <property type="entry name" value="FtsQ"/>
</dbReference>
<keyword evidence="4 9" id="KW-0132">Cell division</keyword>
<keyword evidence="6 9" id="KW-1133">Transmembrane helix</keyword>
<evidence type="ECO:0000256" key="7">
    <source>
        <dbReference type="ARBA" id="ARBA00023136"/>
    </source>
</evidence>
<keyword evidence="2 9" id="KW-1003">Cell membrane</keyword>
<reference evidence="11 12" key="1">
    <citation type="submission" date="2016-10" db="EMBL/GenBank/DDBJ databases">
        <title>Rhodobacter sp. LPB0142, isolated from sea water.</title>
        <authorList>
            <person name="Kim E."/>
            <person name="Yi H."/>
        </authorList>
    </citation>
    <scope>NUCLEOTIDE SEQUENCE [LARGE SCALE GENOMIC DNA]</scope>
    <source>
        <strain evidence="11 12">LPB0142</strain>
    </source>
</reference>
<evidence type="ECO:0000256" key="9">
    <source>
        <dbReference type="HAMAP-Rule" id="MF_00911"/>
    </source>
</evidence>
<name>A0A1D9MD57_9RHOB</name>
<comment type="function">
    <text evidence="9">Essential cell division protein.</text>
</comment>
<comment type="similarity">
    <text evidence="9">Belongs to the FtsQ/DivIB family. FtsQ subfamily.</text>
</comment>
<evidence type="ECO:0000256" key="6">
    <source>
        <dbReference type="ARBA" id="ARBA00022989"/>
    </source>
</evidence>
<dbReference type="Proteomes" id="UP000176562">
    <property type="component" value="Chromosome"/>
</dbReference>
<keyword evidence="12" id="KW-1185">Reference proteome</keyword>
<dbReference type="GO" id="GO:0005886">
    <property type="term" value="C:plasma membrane"/>
    <property type="evidence" value="ECO:0007669"/>
    <property type="project" value="UniProtKB-SubCell"/>
</dbReference>
<dbReference type="PROSITE" id="PS51779">
    <property type="entry name" value="POTRA"/>
    <property type="match status" value="1"/>
</dbReference>
<sequence>MRPLTPEPPLSARTGGQRFVRVARRRPRGPRRDPAPSRLAYRLERLWLTPFVRAFTRIGAPVFVVTLGLGIWLGDEGRRADLVEQYDALKTAVQNRPEFMVSLLKIEGASPEVGDAIRAMLPVRLPASSFAIDLELYRDTIARLDAVKEVSLVVRPGGVLEAKVTEREPAVLWRTAAGVEMLDAEGHRVATLLDRATRADLPLIAGEGADLAVPEALDILAAAAPILPRTRGLVRVGERRWDLVLDRDQRILLPELDPVRAVDRILALDKAEDLLGRDFTRLDLRNPERPTLRLTDHSLQALHAMSGQTIDVKATP</sequence>
<proteinExistence type="inferred from homology"/>
<evidence type="ECO:0000313" key="12">
    <source>
        <dbReference type="Proteomes" id="UP000176562"/>
    </source>
</evidence>
<evidence type="ECO:0000256" key="5">
    <source>
        <dbReference type="ARBA" id="ARBA00022692"/>
    </source>
</evidence>
<dbReference type="PANTHER" id="PTHR35851:SF1">
    <property type="entry name" value="CELL DIVISION PROTEIN FTSQ"/>
    <property type="match status" value="1"/>
</dbReference>
<organism evidence="11 12">
    <name type="scientific">Rhodobacter xanthinilyticus</name>
    <dbReference type="NCBI Taxonomy" id="1850250"/>
    <lineage>
        <taxon>Bacteria</taxon>
        <taxon>Pseudomonadati</taxon>
        <taxon>Pseudomonadota</taxon>
        <taxon>Alphaproteobacteria</taxon>
        <taxon>Rhodobacterales</taxon>
        <taxon>Rhodobacter group</taxon>
        <taxon>Rhodobacter</taxon>
    </lineage>
</organism>
<dbReference type="RefSeq" id="WP_071166411.1">
    <property type="nucleotide sequence ID" value="NZ_CP017781.1"/>
</dbReference>
<evidence type="ECO:0000256" key="2">
    <source>
        <dbReference type="ARBA" id="ARBA00022475"/>
    </source>
</evidence>
<dbReference type="KEGG" id="rhp:LPB142_11085"/>
<keyword evidence="7 9" id="KW-0472">Membrane</keyword>
<evidence type="ECO:0000256" key="4">
    <source>
        <dbReference type="ARBA" id="ARBA00022618"/>
    </source>
</evidence>
<dbReference type="GO" id="GO:0043093">
    <property type="term" value="P:FtsZ-dependent cytokinesis"/>
    <property type="evidence" value="ECO:0007669"/>
    <property type="project" value="UniProtKB-UniRule"/>
</dbReference>
<dbReference type="STRING" id="1850250.LPB142_11085"/>
<dbReference type="AlphaFoldDB" id="A0A1D9MD57"/>
<comment type="subcellular location">
    <subcellularLocation>
        <location evidence="9">Cell inner membrane</location>
        <topology evidence="9">Single-pass type II membrane protein</topology>
    </subcellularLocation>
    <subcellularLocation>
        <location evidence="1">Membrane</location>
    </subcellularLocation>
    <text evidence="9">Localizes to the division septum.</text>
</comment>
<feature type="domain" description="POTRA" evidence="10">
    <location>
        <begin position="99"/>
        <end position="167"/>
    </location>
</feature>
<gene>
    <name evidence="9" type="primary">ftsQ</name>
    <name evidence="11" type="ORF">LPB142_11085</name>
</gene>
<evidence type="ECO:0000256" key="1">
    <source>
        <dbReference type="ARBA" id="ARBA00004370"/>
    </source>
</evidence>
<evidence type="ECO:0000313" key="11">
    <source>
        <dbReference type="EMBL" id="AOZ69797.1"/>
    </source>
</evidence>
<accession>A0A1D9MD57</accession>
<dbReference type="GO" id="GO:0090529">
    <property type="term" value="P:cell septum assembly"/>
    <property type="evidence" value="ECO:0007669"/>
    <property type="project" value="InterPro"/>
</dbReference>
<evidence type="ECO:0000259" key="10">
    <source>
        <dbReference type="PROSITE" id="PS51779"/>
    </source>
</evidence>
<keyword evidence="8 9" id="KW-0131">Cell cycle</keyword>
<dbReference type="HAMAP" id="MF_00911">
    <property type="entry name" value="FtsQ_subfam"/>
    <property type="match status" value="1"/>
</dbReference>
<dbReference type="PANTHER" id="PTHR35851">
    <property type="entry name" value="CELL DIVISION PROTEIN FTSQ"/>
    <property type="match status" value="1"/>
</dbReference>
<dbReference type="Pfam" id="PF03799">
    <property type="entry name" value="FtsQ_DivIB_C"/>
    <property type="match status" value="1"/>
</dbReference>
<keyword evidence="5 9" id="KW-0812">Transmembrane</keyword>
<protein>
    <recommendedName>
        <fullName evidence="9">Cell division protein FtsQ</fullName>
    </recommendedName>
</protein>
<dbReference type="GO" id="GO:0032153">
    <property type="term" value="C:cell division site"/>
    <property type="evidence" value="ECO:0007669"/>
    <property type="project" value="UniProtKB-UniRule"/>
</dbReference>